<protein>
    <submittedName>
        <fullName evidence="2">Phage tail protein</fullName>
    </submittedName>
</protein>
<dbReference type="InterPro" id="IPR058008">
    <property type="entry name" value="Gp26_C"/>
</dbReference>
<evidence type="ECO:0000313" key="2">
    <source>
        <dbReference type="EMBL" id="WMT67534.1"/>
    </source>
</evidence>
<evidence type="ECO:0000313" key="3">
    <source>
        <dbReference type="Proteomes" id="UP001228563"/>
    </source>
</evidence>
<dbReference type="EMBL" id="CP096849">
    <property type="protein sequence ID" value="WMT67534.1"/>
    <property type="molecule type" value="Genomic_DNA"/>
</dbReference>
<proteinExistence type="predicted"/>
<evidence type="ECO:0000259" key="1">
    <source>
        <dbReference type="Pfam" id="PF25670"/>
    </source>
</evidence>
<dbReference type="AlphaFoldDB" id="A0AAJ6LNX8"/>
<name>A0AAJ6LNX8_9ENTR</name>
<dbReference type="Proteomes" id="UP001228563">
    <property type="component" value="Chromosome"/>
</dbReference>
<sequence>MQVGAFGLGIINGDGPLLDAMDAFTPTCFSSHQNDGQTQLGLTANTGITSIVVNRGSRPTRIHQAYILRRTWFSYYGGSSWSYQEAYTTGNTTRASDGTLKAASPVVKVFSDGSYQTNDESDGCFVTRLGIGEYLVEGCEGLNSDAAWGGIDGGFDIPTDRNKQPLIWLDYEVNADGSVLVKTYHRTHREAPAFARNELQSISDGDPVDIPRDQFVSVRVEMPADSLYNQKLRAAELAMTTDKGE</sequence>
<dbReference type="RefSeq" id="WP_249050423.1">
    <property type="nucleotide sequence ID" value="NZ_CP096849.1"/>
</dbReference>
<organism evidence="2 3">
    <name type="scientific">Enterobacter kobei</name>
    <dbReference type="NCBI Taxonomy" id="208224"/>
    <lineage>
        <taxon>Bacteria</taxon>
        <taxon>Pseudomonadati</taxon>
        <taxon>Pseudomonadota</taxon>
        <taxon>Gammaproteobacteria</taxon>
        <taxon>Enterobacterales</taxon>
        <taxon>Enterobacteriaceae</taxon>
        <taxon>Enterobacter</taxon>
        <taxon>Enterobacter cloacae complex</taxon>
    </lineage>
</organism>
<feature type="domain" description="Phage tail protein C-terminal" evidence="1">
    <location>
        <begin position="91"/>
        <end position="224"/>
    </location>
</feature>
<dbReference type="Pfam" id="PF25670">
    <property type="entry name" value="Phage_tail_C_2"/>
    <property type="match status" value="1"/>
</dbReference>
<gene>
    <name evidence="2" type="ORF">M2B19_08180</name>
</gene>
<reference evidence="2" key="1">
    <citation type="submission" date="2022-04" db="EMBL/GenBank/DDBJ databases">
        <title>Co-occurrence of mcr-9 and blaNDM-1 in multidrug-resistant Enterobacter kobei strain isolated from an infant with urinary infection.</title>
        <authorList>
            <person name="Zeng H."/>
        </authorList>
    </citation>
    <scope>NUCLEOTIDE SEQUENCE</scope>
    <source>
        <strain evidence="2">EC1382</strain>
    </source>
</reference>
<accession>A0AAJ6LNX8</accession>